<dbReference type="PANTHER" id="PTHR46289">
    <property type="entry name" value="52 KDA REPRESSOR OF THE INHIBITOR OF THE PROTEIN KINASE-LIKE PROTEIN-RELATED"/>
    <property type="match status" value="1"/>
</dbReference>
<accession>A0A915KYZ5</accession>
<sequence length="167" mass="18463">MDEMNTLGFDFKNLVAQGYDGAAAMSGHLNGVQAEIRRQYPQAVYVHCASHCLNLVLSKASQMPSIRNAISIMNDIVNFVNGSAARKDLFNTICGDNNKKNLKKFCETRWVERHELVLTFVALFEQILDCLGTISTWKDSTVSSKAASYLSAVQNSEFIVSSACLET</sequence>
<dbReference type="Proteomes" id="UP000887565">
    <property type="component" value="Unplaced"/>
</dbReference>
<keyword evidence="1" id="KW-1185">Reference proteome</keyword>
<evidence type="ECO:0000313" key="1">
    <source>
        <dbReference type="Proteomes" id="UP000887565"/>
    </source>
</evidence>
<dbReference type="InterPro" id="IPR012337">
    <property type="entry name" value="RNaseH-like_sf"/>
</dbReference>
<dbReference type="InterPro" id="IPR052958">
    <property type="entry name" value="IFN-induced_PKR_regulator"/>
</dbReference>
<dbReference type="SUPFAM" id="SSF53098">
    <property type="entry name" value="Ribonuclease H-like"/>
    <property type="match status" value="1"/>
</dbReference>
<reference evidence="2" key="1">
    <citation type="submission" date="2022-11" db="UniProtKB">
        <authorList>
            <consortium name="WormBaseParasite"/>
        </authorList>
    </citation>
    <scope>IDENTIFICATION</scope>
</reference>
<protein>
    <submittedName>
        <fullName evidence="2">DUF4371 domain-containing protein</fullName>
    </submittedName>
</protein>
<dbReference type="AlphaFoldDB" id="A0A915KYZ5"/>
<proteinExistence type="predicted"/>
<evidence type="ECO:0000313" key="2">
    <source>
        <dbReference type="WBParaSite" id="nRc.2.0.1.t43410-RA"/>
    </source>
</evidence>
<dbReference type="WBParaSite" id="nRc.2.0.1.t43410-RA">
    <property type="protein sequence ID" value="nRc.2.0.1.t43410-RA"/>
    <property type="gene ID" value="nRc.2.0.1.g43410"/>
</dbReference>
<organism evidence="1 2">
    <name type="scientific">Romanomermis culicivorax</name>
    <name type="common">Nematode worm</name>
    <dbReference type="NCBI Taxonomy" id="13658"/>
    <lineage>
        <taxon>Eukaryota</taxon>
        <taxon>Metazoa</taxon>
        <taxon>Ecdysozoa</taxon>
        <taxon>Nematoda</taxon>
        <taxon>Enoplea</taxon>
        <taxon>Dorylaimia</taxon>
        <taxon>Mermithida</taxon>
        <taxon>Mermithoidea</taxon>
        <taxon>Mermithidae</taxon>
        <taxon>Romanomermis</taxon>
    </lineage>
</organism>
<name>A0A915KYZ5_ROMCU</name>
<dbReference type="PANTHER" id="PTHR46289:SF14">
    <property type="entry name" value="DUF4371 DOMAIN-CONTAINING PROTEIN"/>
    <property type="match status" value="1"/>
</dbReference>
<dbReference type="OMA" id="NDPCIRT"/>